<dbReference type="AlphaFoldDB" id="V4RH69"/>
<dbReference type="EMBL" id="AWXZ01000040">
    <property type="protein sequence ID" value="ESR22630.1"/>
    <property type="molecule type" value="Genomic_DNA"/>
</dbReference>
<keyword evidence="3" id="KW-1185">Reference proteome</keyword>
<feature type="domain" description="Methyltransferase FkbM" evidence="1">
    <location>
        <begin position="136"/>
        <end position="292"/>
    </location>
</feature>
<dbReference type="InterPro" id="IPR029063">
    <property type="entry name" value="SAM-dependent_MTases_sf"/>
</dbReference>
<dbReference type="PANTHER" id="PTHR34203:SF15">
    <property type="entry name" value="SLL1173 PROTEIN"/>
    <property type="match status" value="1"/>
</dbReference>
<sequence>MTPADPSHRALVSATPAFRSFANVAAMPHSSRPSPFRHLNISRRVARWLARQGRPFDLRAGLDLDRTTLEDEFRSRHQAVYVGDGIVLARVLGRFKMYLRGDDVGFAGHVMMDGYWESWLTRFLIGRVEPGMVCVDVGANFGYHTLALAHLCGPAGRVVAVEPNPMALEWLRRTMHLNGFRRRTRIEGVALGDTPTGSLRLVWPAGEPKNARVIKGKVSPPHLQSTTVPVTSLDRLLAEEDRVDFLKIDAEGAEVAILRGGLDTLRTHRPHLVLEYNPGRYEDAQALLGELLDIYGAVARLDITGDVLPIAPRVAYEDRSGEDQLLYFGRP</sequence>
<dbReference type="NCBIfam" id="TIGR01444">
    <property type="entry name" value="fkbM_fam"/>
    <property type="match status" value="1"/>
</dbReference>
<dbReference type="OrthoDB" id="9814604at2"/>
<organism evidence="2 3">
    <name type="scientific">Lutibaculum baratangense AMV1</name>
    <dbReference type="NCBI Taxonomy" id="631454"/>
    <lineage>
        <taxon>Bacteria</taxon>
        <taxon>Pseudomonadati</taxon>
        <taxon>Pseudomonadota</taxon>
        <taxon>Alphaproteobacteria</taxon>
        <taxon>Hyphomicrobiales</taxon>
        <taxon>Tepidamorphaceae</taxon>
        <taxon>Lutibaculum</taxon>
    </lineage>
</organism>
<dbReference type="eggNOG" id="COG2519">
    <property type="taxonomic scope" value="Bacteria"/>
</dbReference>
<dbReference type="Gene3D" id="3.40.50.150">
    <property type="entry name" value="Vaccinia Virus protein VP39"/>
    <property type="match status" value="1"/>
</dbReference>
<evidence type="ECO:0000313" key="3">
    <source>
        <dbReference type="Proteomes" id="UP000017819"/>
    </source>
</evidence>
<protein>
    <submittedName>
        <fullName evidence="2">Methyltransferase FkbM</fullName>
    </submittedName>
</protein>
<dbReference type="RefSeq" id="WP_023433876.1">
    <property type="nucleotide sequence ID" value="NZ_AWXZ01000040.1"/>
</dbReference>
<dbReference type="GO" id="GO:0032259">
    <property type="term" value="P:methylation"/>
    <property type="evidence" value="ECO:0007669"/>
    <property type="project" value="UniProtKB-KW"/>
</dbReference>
<accession>V4RH69</accession>
<gene>
    <name evidence="2" type="ORF">N177_3766</name>
</gene>
<dbReference type="InterPro" id="IPR052514">
    <property type="entry name" value="SAM-dependent_MTase"/>
</dbReference>
<comment type="caution">
    <text evidence="2">The sequence shown here is derived from an EMBL/GenBank/DDBJ whole genome shotgun (WGS) entry which is preliminary data.</text>
</comment>
<dbReference type="GO" id="GO:0008168">
    <property type="term" value="F:methyltransferase activity"/>
    <property type="evidence" value="ECO:0007669"/>
    <property type="project" value="UniProtKB-KW"/>
</dbReference>
<reference evidence="2 3" key="1">
    <citation type="journal article" date="2014" name="Genome Announc.">
        <title>Draft Genome Sequence of Lutibaculum baratangense Strain AMV1T, Isolated from a Mud Volcano in Andamans, India.</title>
        <authorList>
            <person name="Singh A."/>
            <person name="Sreenivas A."/>
            <person name="Sathyanarayana Reddy G."/>
            <person name="Pinnaka A.K."/>
            <person name="Shivaji S."/>
        </authorList>
    </citation>
    <scope>NUCLEOTIDE SEQUENCE [LARGE SCALE GENOMIC DNA]</scope>
    <source>
        <strain evidence="2 3">AMV1</strain>
    </source>
</reference>
<keyword evidence="2" id="KW-0808">Transferase</keyword>
<dbReference type="InterPro" id="IPR006342">
    <property type="entry name" value="FkbM_mtfrase"/>
</dbReference>
<dbReference type="Pfam" id="PF05050">
    <property type="entry name" value="Methyltransf_21"/>
    <property type="match status" value="1"/>
</dbReference>
<evidence type="ECO:0000313" key="2">
    <source>
        <dbReference type="EMBL" id="ESR22630.1"/>
    </source>
</evidence>
<evidence type="ECO:0000259" key="1">
    <source>
        <dbReference type="Pfam" id="PF05050"/>
    </source>
</evidence>
<name>V4RH69_9HYPH</name>
<proteinExistence type="predicted"/>
<dbReference type="PANTHER" id="PTHR34203">
    <property type="entry name" value="METHYLTRANSFERASE, FKBM FAMILY PROTEIN"/>
    <property type="match status" value="1"/>
</dbReference>
<dbReference type="STRING" id="631454.N177_3766"/>
<dbReference type="Proteomes" id="UP000017819">
    <property type="component" value="Unassembled WGS sequence"/>
</dbReference>
<dbReference type="SUPFAM" id="SSF53335">
    <property type="entry name" value="S-adenosyl-L-methionine-dependent methyltransferases"/>
    <property type="match status" value="1"/>
</dbReference>
<keyword evidence="2" id="KW-0489">Methyltransferase</keyword>